<dbReference type="OrthoDB" id="432685at2759"/>
<evidence type="ECO:0000256" key="4">
    <source>
        <dbReference type="ARBA" id="ARBA00022630"/>
    </source>
</evidence>
<organism evidence="14 15">
    <name type="scientific">Candida dubliniensis (strain CD36 / ATCC MYA-646 / CBS 7987 / NCPF 3949 / NRRL Y-17841)</name>
    <name type="common">Yeast</name>
    <dbReference type="NCBI Taxonomy" id="573826"/>
    <lineage>
        <taxon>Eukaryota</taxon>
        <taxon>Fungi</taxon>
        <taxon>Dikarya</taxon>
        <taxon>Ascomycota</taxon>
        <taxon>Saccharomycotina</taxon>
        <taxon>Pichiomycetes</taxon>
        <taxon>Debaryomycetaceae</taxon>
        <taxon>Candida/Lodderomyces clade</taxon>
        <taxon>Candida</taxon>
    </lineage>
</organism>
<dbReference type="EC" id="1.-.-.-" evidence="14"/>
<evidence type="ECO:0000256" key="5">
    <source>
        <dbReference type="ARBA" id="ARBA00022787"/>
    </source>
</evidence>
<dbReference type="SUPFAM" id="SSF63380">
    <property type="entry name" value="Riboflavin synthase domain-like"/>
    <property type="match status" value="1"/>
</dbReference>
<name>B9WHJ3_CANDC</name>
<dbReference type="InterPro" id="IPR017938">
    <property type="entry name" value="Riboflavin_synthase-like_b-brl"/>
</dbReference>
<dbReference type="EMBL" id="FM992692">
    <property type="protein sequence ID" value="CAX41635.1"/>
    <property type="molecule type" value="Genomic_DNA"/>
</dbReference>
<reference evidence="14 15" key="1">
    <citation type="journal article" date="2009" name="Genome Res.">
        <title>Comparative genomics of the fungal pathogens Candida dubliniensis and Candida albicans.</title>
        <authorList>
            <person name="Jackson A.P."/>
            <person name="Gamble J.A."/>
            <person name="Yeomans T."/>
            <person name="Moran G.P."/>
            <person name="Saunders D."/>
            <person name="Harris D."/>
            <person name="Aslett M."/>
            <person name="Barrell J.F."/>
            <person name="Butler G."/>
            <person name="Citiulo F."/>
            <person name="Coleman D.C."/>
            <person name="de Groot P.W.J."/>
            <person name="Goodwin T.J."/>
            <person name="Quail M.A."/>
            <person name="McQuillan J."/>
            <person name="Munro C.A."/>
            <person name="Pain A."/>
            <person name="Poulter R.T."/>
            <person name="Rajandream M.A."/>
            <person name="Renauld H."/>
            <person name="Spiering M.J."/>
            <person name="Tivey A."/>
            <person name="Gow N.A.R."/>
            <person name="Barrell B."/>
            <person name="Sullivan D.J."/>
            <person name="Berriman M."/>
        </authorList>
    </citation>
    <scope>NUCLEOTIDE SEQUENCE [LARGE SCALE GENOMIC DNA]</scope>
    <source>
        <strain evidence="15">CD36 / ATCC MYA-646 / CBS 7987 / NCPF 3949 / NRRL Y-17841</strain>
    </source>
</reference>
<dbReference type="InterPro" id="IPR001834">
    <property type="entry name" value="CBR-like"/>
</dbReference>
<dbReference type="AlphaFoldDB" id="B9WHJ3"/>
<dbReference type="CGD" id="CAL0000162668">
    <property type="gene designation" value="Cd36_52520"/>
</dbReference>
<dbReference type="PROSITE" id="PS51384">
    <property type="entry name" value="FAD_FR"/>
    <property type="match status" value="1"/>
</dbReference>
<dbReference type="RefSeq" id="XP_002420556.1">
    <property type="nucleotide sequence ID" value="XM_002420511.1"/>
</dbReference>
<evidence type="ECO:0000313" key="14">
    <source>
        <dbReference type="EMBL" id="CAX41635.1"/>
    </source>
</evidence>
<dbReference type="HOGENOM" id="CLU_555744_0_0_1"/>
<dbReference type="PANTHER" id="PTHR19370">
    <property type="entry name" value="NADH-CYTOCHROME B5 REDUCTASE"/>
    <property type="match status" value="1"/>
</dbReference>
<dbReference type="Pfam" id="PF00970">
    <property type="entry name" value="FAD_binding_6"/>
    <property type="match status" value="1"/>
</dbReference>
<dbReference type="Gene3D" id="3.40.50.80">
    <property type="entry name" value="Nucleotide-binding domain of ferredoxin-NADP reductase (FNR) module"/>
    <property type="match status" value="1"/>
</dbReference>
<dbReference type="InterPro" id="IPR039261">
    <property type="entry name" value="FNR_nucleotide-bd"/>
</dbReference>
<dbReference type="Proteomes" id="UP000002605">
    <property type="component" value="Chromosome 5"/>
</dbReference>
<dbReference type="SUPFAM" id="SSF52343">
    <property type="entry name" value="Ferredoxin reductase-like, C-terminal NADP-linked domain"/>
    <property type="match status" value="1"/>
</dbReference>
<dbReference type="InterPro" id="IPR017927">
    <property type="entry name" value="FAD-bd_FR_type"/>
</dbReference>
<keyword evidence="8" id="KW-0496">Mitochondrion</keyword>
<dbReference type="KEGG" id="cdu:CD36_52520"/>
<keyword evidence="4 10" id="KW-0285">Flavoprotein</keyword>
<sequence>MLGLRQIRQYPIHRSRLINFRRFNSTNSKKPEQEEENSQSSEHKNIPSKQDDKTDVGSFNIKPTTSRSAPAPMENTGIEQLMHKDNKPYIPKLKHKRVSFEYPNLPNQDEYTNLIEKPKSITRWTRYVPKILTVIVLVWSGYAYHVWMTDTEEGEDSSDLLNPEEFHKFIVTHKEKIDDDHYIIEITPKFFHWEYSHGTDPEGKSLWKGDKFWSVEIKQPDINVVRSYTPLPLYYLKSEYTRSGEKEPLLKVINPEIDEYDRHGTMCLYVKRYNDGEVSKYITDRNVGEELELRGPNIEYKFPYHPLHKLHKRPIFKDLPSKVEADNMIETVKRVNNLPDVDNIVFYAAGTGIAPILQVLFSKKPYLGHVDIHYSARHPGELGILQRFLLFLDKLDRINITYHYDDQPKTVLNAKDIKPPGIPNYITPKTLEEKSKFLTGDEIEQLRLQKEQQGKSFDSDMTTKLVQKPEDRGEVFESGLHQASKTIQLPKKTASLAIVCGPEGFVDYVAGSKDLVRNKQGPISGLLGDKNWDNSNVYKL</sequence>
<dbReference type="GeneID" id="8048432"/>
<dbReference type="PANTHER" id="PTHR19370:SF189">
    <property type="entry name" value="CYTOCHROME C MITOCHONDRIAL IMPORT FACTOR CYC2"/>
    <property type="match status" value="1"/>
</dbReference>
<comment type="similarity">
    <text evidence="3">Belongs to the flavoprotein pyridine nucleotide cytochrome reductase family.</text>
</comment>
<dbReference type="GO" id="GO:0016491">
    <property type="term" value="F:oxidoreductase activity"/>
    <property type="evidence" value="ECO:0007669"/>
    <property type="project" value="UniProtKB-KW"/>
</dbReference>
<comment type="cofactor">
    <cofactor evidence="1 10">
        <name>FAD</name>
        <dbReference type="ChEBI" id="CHEBI:57692"/>
    </cofactor>
</comment>
<keyword evidence="15" id="KW-1185">Reference proteome</keyword>
<evidence type="ECO:0000256" key="3">
    <source>
        <dbReference type="ARBA" id="ARBA00006105"/>
    </source>
</evidence>
<feature type="binding site" evidence="10">
    <location>
        <position position="271"/>
    </location>
    <ligand>
        <name>FAD</name>
        <dbReference type="ChEBI" id="CHEBI:57692"/>
    </ligand>
</feature>
<keyword evidence="7 14" id="KW-0560">Oxidoreductase</keyword>
<accession>B9WHJ3</accession>
<evidence type="ECO:0000256" key="1">
    <source>
        <dbReference type="ARBA" id="ARBA00001974"/>
    </source>
</evidence>
<dbReference type="VEuPathDB" id="FungiDB:CD36_52520"/>
<dbReference type="GO" id="GO:0005741">
    <property type="term" value="C:mitochondrial outer membrane"/>
    <property type="evidence" value="ECO:0007669"/>
    <property type="project" value="UniProtKB-SubCell"/>
</dbReference>
<evidence type="ECO:0000256" key="10">
    <source>
        <dbReference type="PIRSR" id="PIRSR601834-1"/>
    </source>
</evidence>
<evidence type="ECO:0000256" key="9">
    <source>
        <dbReference type="ARBA" id="ARBA00023136"/>
    </source>
</evidence>
<feature type="binding site" evidence="10">
    <location>
        <position position="278"/>
    </location>
    <ligand>
        <name>FAD</name>
        <dbReference type="ChEBI" id="CHEBI:57692"/>
    </ligand>
</feature>
<proteinExistence type="inferred from homology"/>
<feature type="compositionally biased region" description="Basic and acidic residues" evidence="11">
    <location>
        <begin position="41"/>
        <end position="55"/>
    </location>
</feature>
<dbReference type="CDD" id="cd06183">
    <property type="entry name" value="cyt_b5_reduct_like"/>
    <property type="match status" value="1"/>
</dbReference>
<evidence type="ECO:0000313" key="13">
    <source>
        <dbReference type="CGD" id="CAL0000162668"/>
    </source>
</evidence>
<evidence type="ECO:0000259" key="12">
    <source>
        <dbReference type="PROSITE" id="PS51384"/>
    </source>
</evidence>
<gene>
    <name evidence="13" type="ordered locus">Cd36_52520</name>
    <name evidence="14" type="ORF">CD36_52520</name>
</gene>
<feature type="domain" description="FAD-binding FR-type" evidence="12">
    <location>
        <begin position="164"/>
        <end position="303"/>
    </location>
</feature>
<feature type="binding site" evidence="10">
    <location>
        <position position="279"/>
    </location>
    <ligand>
        <name>FAD</name>
        <dbReference type="ChEBI" id="CHEBI:57692"/>
    </ligand>
</feature>
<dbReference type="InterPro" id="IPR008333">
    <property type="entry name" value="Cbr1-like_FAD-bd_dom"/>
</dbReference>
<keyword evidence="5" id="KW-1000">Mitochondrion outer membrane</keyword>
<keyword evidence="9" id="KW-0472">Membrane</keyword>
<feature type="region of interest" description="Disordered" evidence="11">
    <location>
        <begin position="21"/>
        <end position="75"/>
    </location>
</feature>
<evidence type="ECO:0000313" key="15">
    <source>
        <dbReference type="Proteomes" id="UP000002605"/>
    </source>
</evidence>
<keyword evidence="6 10" id="KW-0274">FAD</keyword>
<evidence type="ECO:0000256" key="8">
    <source>
        <dbReference type="ARBA" id="ARBA00023128"/>
    </source>
</evidence>
<dbReference type="Gene3D" id="2.40.30.10">
    <property type="entry name" value="Translation factors"/>
    <property type="match status" value="1"/>
</dbReference>
<evidence type="ECO:0000256" key="2">
    <source>
        <dbReference type="ARBA" id="ARBA00004294"/>
    </source>
</evidence>
<protein>
    <submittedName>
        <fullName evidence="14">Cytochrome c mitochondrial import factor, mitochondrial, putative</fullName>
        <ecNumber evidence="14">1.-.-.-</ecNumber>
    </submittedName>
</protein>
<evidence type="ECO:0000256" key="11">
    <source>
        <dbReference type="SAM" id="MobiDB-lite"/>
    </source>
</evidence>
<evidence type="ECO:0000256" key="6">
    <source>
        <dbReference type="ARBA" id="ARBA00022827"/>
    </source>
</evidence>
<dbReference type="eggNOG" id="KOG0534">
    <property type="taxonomic scope" value="Eukaryota"/>
</dbReference>
<comment type="subcellular location">
    <subcellularLocation>
        <location evidence="2">Mitochondrion outer membrane</location>
    </subcellularLocation>
</comment>
<evidence type="ECO:0000256" key="7">
    <source>
        <dbReference type="ARBA" id="ARBA00023002"/>
    </source>
</evidence>